<feature type="transmembrane region" description="Helical" evidence="5">
    <location>
        <begin position="378"/>
        <end position="397"/>
    </location>
</feature>
<evidence type="ECO:0000256" key="5">
    <source>
        <dbReference type="SAM" id="Phobius"/>
    </source>
</evidence>
<feature type="transmembrane region" description="Helical" evidence="5">
    <location>
        <begin position="403"/>
        <end position="420"/>
    </location>
</feature>
<accession>A0A4Q0VSA0</accession>
<reference evidence="6 7" key="1">
    <citation type="journal article" date="2019" name="Int. J. Syst. Evol. Microbiol.">
        <title>Anaerobacillus alkaliphilus sp. nov., a novel alkaliphilic and moderately halophilic bacterium.</title>
        <authorList>
            <person name="Borsodi A.K."/>
            <person name="Aszalos J.M."/>
            <person name="Bihari P."/>
            <person name="Nagy I."/>
            <person name="Schumann P."/>
            <person name="Sproer C."/>
            <person name="Kovacs A.L."/>
            <person name="Boka K."/>
            <person name="Dobosy P."/>
            <person name="Ovari M."/>
            <person name="Szili-Kovacs T."/>
            <person name="Toth E."/>
        </authorList>
    </citation>
    <scope>NUCLEOTIDE SEQUENCE [LARGE SCALE GENOMIC DNA]</scope>
    <source>
        <strain evidence="6 7">B16-10</strain>
    </source>
</reference>
<evidence type="ECO:0000256" key="2">
    <source>
        <dbReference type="ARBA" id="ARBA00005278"/>
    </source>
</evidence>
<dbReference type="GO" id="GO:0009847">
    <property type="term" value="P:spore germination"/>
    <property type="evidence" value="ECO:0007669"/>
    <property type="project" value="UniProtKB-UniRule"/>
</dbReference>
<dbReference type="InterPro" id="IPR004995">
    <property type="entry name" value="Spore_Ger"/>
</dbReference>
<proteinExistence type="inferred from homology"/>
<sequence length="504" mass="56823">MDFYFLAKNVIEVEAISLSYDELVHPASKDFDQNIAYLSRELGVDKSFDLIRIDLEYGGKKMAFFLVDGFAKDEALTQIQREFMRIKDEELTVDALRTLVRSKIPYVEIDTEKDLEKVIDQVLAGPTAVVVEGIDEVILIDTRTYPVRGPEEPDTEQVIRGAKDGFVETLVMNCALARRRVRDRTLRNEFMTVGRRSKTDICVTYIEDIADPFIVTEVKKALDRIDTDGLPMGDKTIEEYLFGQHYNPYPLVRYTERPDVAAAHLFEGHIIIMVDGSPSVIITPTTFWHHLQHAEEYRQKPIIGIALRLVRFSAVWVSIFLLPLWLLLATNQNLLPETLAYIGPNETGSVPLLGQFIIAEIGIEMLRMAAIHTPSALATALGLVAAILIGQVAIDVGLFSPEVVLYLAVAAVGSFATPSYEMSLANRLIRVGLLVATGFFNVFGYVIGVTLLFLLLTTMKVYHTPYLWPFMPFSARSFRDVIFRSPIPLKRQRPKAIHPLDEDR</sequence>
<dbReference type="Proteomes" id="UP000290649">
    <property type="component" value="Unassembled WGS sequence"/>
</dbReference>
<organism evidence="6 7">
    <name type="scientific">Anaerobacillus alkaliphilus</name>
    <dbReference type="NCBI Taxonomy" id="1548597"/>
    <lineage>
        <taxon>Bacteria</taxon>
        <taxon>Bacillati</taxon>
        <taxon>Bacillota</taxon>
        <taxon>Bacilli</taxon>
        <taxon>Bacillales</taxon>
        <taxon>Bacillaceae</taxon>
        <taxon>Anaerobacillus</taxon>
    </lineage>
</organism>
<name>A0A4Q0VSA0_9BACI</name>
<keyword evidence="5" id="KW-0812">Transmembrane</keyword>
<dbReference type="EMBL" id="QOUX01000045">
    <property type="protein sequence ID" value="RXI99459.1"/>
    <property type="molecule type" value="Genomic_DNA"/>
</dbReference>
<dbReference type="GO" id="GO:0005886">
    <property type="term" value="C:plasma membrane"/>
    <property type="evidence" value="ECO:0007669"/>
    <property type="project" value="UniProtKB-SubCell"/>
</dbReference>
<comment type="caution">
    <text evidence="6">The sequence shown here is derived from an EMBL/GenBank/DDBJ whole genome shotgun (WGS) entry which is preliminary data.</text>
</comment>
<dbReference type="Pfam" id="PF03323">
    <property type="entry name" value="GerA"/>
    <property type="match status" value="1"/>
</dbReference>
<evidence type="ECO:0000313" key="7">
    <source>
        <dbReference type="Proteomes" id="UP000290649"/>
    </source>
</evidence>
<evidence type="ECO:0000256" key="1">
    <source>
        <dbReference type="ARBA" id="ARBA00004141"/>
    </source>
</evidence>
<dbReference type="PANTHER" id="PTHR22550">
    <property type="entry name" value="SPORE GERMINATION PROTEIN"/>
    <property type="match status" value="1"/>
</dbReference>
<comment type="subcellular location">
    <subcellularLocation>
        <location evidence="4">Cell membrane</location>
    </subcellularLocation>
    <subcellularLocation>
        <location evidence="1">Membrane</location>
        <topology evidence="1">Multi-pass membrane protein</topology>
    </subcellularLocation>
</comment>
<dbReference type="AlphaFoldDB" id="A0A4Q0VSA0"/>
<protein>
    <submittedName>
        <fullName evidence="6">Spore germination protein</fullName>
    </submittedName>
</protein>
<comment type="similarity">
    <text evidence="2 4">Belongs to the GerABKA family.</text>
</comment>
<dbReference type="PIRSF" id="PIRSF005690">
    <property type="entry name" value="GerBA"/>
    <property type="match status" value="1"/>
</dbReference>
<feature type="transmembrane region" description="Helical" evidence="5">
    <location>
        <begin position="432"/>
        <end position="456"/>
    </location>
</feature>
<dbReference type="InterPro" id="IPR050768">
    <property type="entry name" value="UPF0353/GerABKA_families"/>
</dbReference>
<keyword evidence="7" id="KW-1185">Reference proteome</keyword>
<keyword evidence="3 4" id="KW-0472">Membrane</keyword>
<evidence type="ECO:0000256" key="4">
    <source>
        <dbReference type="PIRNR" id="PIRNR005690"/>
    </source>
</evidence>
<evidence type="ECO:0000313" key="6">
    <source>
        <dbReference type="EMBL" id="RXI99459.1"/>
    </source>
</evidence>
<keyword evidence="5" id="KW-1133">Transmembrane helix</keyword>
<evidence type="ECO:0000256" key="3">
    <source>
        <dbReference type="ARBA" id="ARBA00023136"/>
    </source>
</evidence>
<dbReference type="PANTHER" id="PTHR22550:SF9">
    <property type="entry name" value="STAGE V SPORULATION PROTEIN AF"/>
    <property type="match status" value="1"/>
</dbReference>
<feature type="transmembrane region" description="Helical" evidence="5">
    <location>
        <begin position="309"/>
        <end position="328"/>
    </location>
</feature>
<dbReference type="OrthoDB" id="9772630at2"/>
<gene>
    <name evidence="6" type="ORF">DS745_14650</name>
</gene>